<proteinExistence type="predicted"/>
<protein>
    <submittedName>
        <fullName evidence="1">Uncharacterized protein</fullName>
    </submittedName>
</protein>
<organism evidence="1 2">
    <name type="scientific">Pontibacter korlensis</name>
    <dbReference type="NCBI Taxonomy" id="400092"/>
    <lineage>
        <taxon>Bacteria</taxon>
        <taxon>Pseudomonadati</taxon>
        <taxon>Bacteroidota</taxon>
        <taxon>Cytophagia</taxon>
        <taxon>Cytophagales</taxon>
        <taxon>Hymenobacteraceae</taxon>
        <taxon>Pontibacter</taxon>
    </lineage>
</organism>
<evidence type="ECO:0000313" key="2">
    <source>
        <dbReference type="Proteomes" id="UP000033109"/>
    </source>
</evidence>
<evidence type="ECO:0000313" key="1">
    <source>
        <dbReference type="EMBL" id="AKD04310.1"/>
    </source>
</evidence>
<dbReference type="AlphaFoldDB" id="A0A0E3ZH88"/>
<dbReference type="EMBL" id="CP009621">
    <property type="protein sequence ID" value="AKD04310.1"/>
    <property type="molecule type" value="Genomic_DNA"/>
</dbReference>
<dbReference type="STRING" id="400092.PKOR_15955"/>
<dbReference type="Proteomes" id="UP000033109">
    <property type="component" value="Chromosome"/>
</dbReference>
<gene>
    <name evidence="1" type="ORF">PKOR_15955</name>
</gene>
<sequence>MVILLHALGGDLLKIIQLRLVDVCVQRDVNPPQPARGGQLQGKVAALLPGCPCSEATLLAELLEKVAEPVIPVMVAGYGIQVRLRRGREDGGCSLFWKSALVRPPQPVMILFAGRGGVYLIAPHQQQVPTPDTGVTKHELPLRQQVSRIVSGVPAVPDIGNIIQPQLLSTAVVIGARLSGGSKGFPLVGIGAKHRGDHHPGGRIQQLDRVEPAHHVLSSESHFPYVHF</sequence>
<keyword evidence="2" id="KW-1185">Reference proteome</keyword>
<reference evidence="1 2" key="1">
    <citation type="journal article" date="2015" name="Sci. Rep.">
        <title>Unraveling adaptation of Pontibacter korlensis to radiation and infertility in desert through complete genome and comparative transcriptomic analysis.</title>
        <authorList>
            <person name="Dai J."/>
            <person name="Dai W."/>
            <person name="Qiu C."/>
            <person name="Yang Z."/>
            <person name="Zhang Y."/>
            <person name="Zhou M."/>
            <person name="Zhang L."/>
            <person name="Fang C."/>
            <person name="Gao Q."/>
            <person name="Yang Q."/>
            <person name="Li X."/>
            <person name="Wang Z."/>
            <person name="Wang Z."/>
            <person name="Jia Z."/>
            <person name="Chen X."/>
        </authorList>
    </citation>
    <scope>NUCLEOTIDE SEQUENCE [LARGE SCALE GENOMIC DNA]</scope>
    <source>
        <strain evidence="1 2">X14-1T</strain>
    </source>
</reference>
<name>A0A0E3ZH88_9BACT</name>
<dbReference type="HOGENOM" id="CLU_1213923_0_0_10"/>
<dbReference type="KEGG" id="pko:PKOR_15955"/>
<accession>A0A0E3ZH88</accession>